<feature type="region of interest" description="Disordered" evidence="1">
    <location>
        <begin position="27"/>
        <end position="69"/>
    </location>
</feature>
<comment type="caution">
    <text evidence="2">The sequence shown here is derived from an EMBL/GenBank/DDBJ whole genome shotgun (WGS) entry which is preliminary data.</text>
</comment>
<protein>
    <submittedName>
        <fullName evidence="2">Uncharacterized protein</fullName>
    </submittedName>
</protein>
<name>A0A5B7IR49_PORTR</name>
<dbReference type="Proteomes" id="UP000324222">
    <property type="component" value="Unassembled WGS sequence"/>
</dbReference>
<accession>A0A5B7IR49</accession>
<organism evidence="2 3">
    <name type="scientific">Portunus trituberculatus</name>
    <name type="common">Swimming crab</name>
    <name type="synonym">Neptunus trituberculatus</name>
    <dbReference type="NCBI Taxonomy" id="210409"/>
    <lineage>
        <taxon>Eukaryota</taxon>
        <taxon>Metazoa</taxon>
        <taxon>Ecdysozoa</taxon>
        <taxon>Arthropoda</taxon>
        <taxon>Crustacea</taxon>
        <taxon>Multicrustacea</taxon>
        <taxon>Malacostraca</taxon>
        <taxon>Eumalacostraca</taxon>
        <taxon>Eucarida</taxon>
        <taxon>Decapoda</taxon>
        <taxon>Pleocyemata</taxon>
        <taxon>Brachyura</taxon>
        <taxon>Eubrachyura</taxon>
        <taxon>Portunoidea</taxon>
        <taxon>Portunidae</taxon>
        <taxon>Portuninae</taxon>
        <taxon>Portunus</taxon>
    </lineage>
</organism>
<feature type="compositionally biased region" description="Polar residues" evidence="1">
    <location>
        <begin position="31"/>
        <end position="42"/>
    </location>
</feature>
<evidence type="ECO:0000256" key="1">
    <source>
        <dbReference type="SAM" id="MobiDB-lite"/>
    </source>
</evidence>
<evidence type="ECO:0000313" key="2">
    <source>
        <dbReference type="EMBL" id="MPC88031.1"/>
    </source>
</evidence>
<dbReference type="AlphaFoldDB" id="A0A5B7IR49"/>
<dbReference type="EMBL" id="VSRR010076377">
    <property type="protein sequence ID" value="MPC88031.1"/>
    <property type="molecule type" value="Genomic_DNA"/>
</dbReference>
<proteinExistence type="predicted"/>
<reference evidence="2 3" key="1">
    <citation type="submission" date="2019-05" db="EMBL/GenBank/DDBJ databases">
        <title>Another draft genome of Portunus trituberculatus and its Hox gene families provides insights of decapod evolution.</title>
        <authorList>
            <person name="Jeong J.-H."/>
            <person name="Song I."/>
            <person name="Kim S."/>
            <person name="Choi T."/>
            <person name="Kim D."/>
            <person name="Ryu S."/>
            <person name="Kim W."/>
        </authorList>
    </citation>
    <scope>NUCLEOTIDE SEQUENCE [LARGE SCALE GENOMIC DNA]</scope>
    <source>
        <tissue evidence="2">Muscle</tissue>
    </source>
</reference>
<evidence type="ECO:0000313" key="3">
    <source>
        <dbReference type="Proteomes" id="UP000324222"/>
    </source>
</evidence>
<gene>
    <name evidence="2" type="ORF">E2C01_082920</name>
</gene>
<sequence>MWFAVRETFVTRINIHQSSVFSVTLREARHSTTPPRQHTAASQLLPGMEQPNAPHSSIGEIWSRATKNV</sequence>
<keyword evidence="3" id="KW-1185">Reference proteome</keyword>